<accession>A0ABP7HGL6</accession>
<organism evidence="2 3">
    <name type="scientific">Corallibacter vietnamensis</name>
    <dbReference type="NCBI Taxonomy" id="904130"/>
    <lineage>
        <taxon>Bacteria</taxon>
        <taxon>Pseudomonadati</taxon>
        <taxon>Bacteroidota</taxon>
        <taxon>Flavobacteriia</taxon>
        <taxon>Flavobacteriales</taxon>
        <taxon>Flavobacteriaceae</taxon>
        <taxon>Corallibacter</taxon>
    </lineage>
</organism>
<comment type="caution">
    <text evidence="2">The sequence shown here is derived from an EMBL/GenBank/DDBJ whole genome shotgun (WGS) entry which is preliminary data.</text>
</comment>
<proteinExistence type="predicted"/>
<dbReference type="Proteomes" id="UP001501456">
    <property type="component" value="Unassembled WGS sequence"/>
</dbReference>
<gene>
    <name evidence="2" type="ORF">GCM10022271_24860</name>
</gene>
<evidence type="ECO:0000313" key="2">
    <source>
        <dbReference type="EMBL" id="GAA3791476.1"/>
    </source>
</evidence>
<feature type="transmembrane region" description="Helical" evidence="1">
    <location>
        <begin position="43"/>
        <end position="63"/>
    </location>
</feature>
<sequence length="78" mass="8873">METKRTNKTILVKGIKTMGISLLCMFLGPTLLYIAFSNQEKPLYIPILIVAILICILAIFLVFKGLKTIMDSMFYKKN</sequence>
<keyword evidence="1" id="KW-1133">Transmembrane helix</keyword>
<dbReference type="InterPro" id="IPR046077">
    <property type="entry name" value="DUF6095"/>
</dbReference>
<keyword evidence="1" id="KW-0472">Membrane</keyword>
<keyword evidence="1" id="KW-0812">Transmembrane</keyword>
<evidence type="ECO:0000256" key="1">
    <source>
        <dbReference type="SAM" id="Phobius"/>
    </source>
</evidence>
<feature type="transmembrane region" description="Helical" evidence="1">
    <location>
        <begin position="20"/>
        <end position="37"/>
    </location>
</feature>
<evidence type="ECO:0000313" key="3">
    <source>
        <dbReference type="Proteomes" id="UP001501456"/>
    </source>
</evidence>
<keyword evidence="3" id="KW-1185">Reference proteome</keyword>
<reference evidence="3" key="1">
    <citation type="journal article" date="2019" name="Int. J. Syst. Evol. Microbiol.">
        <title>The Global Catalogue of Microorganisms (GCM) 10K type strain sequencing project: providing services to taxonomists for standard genome sequencing and annotation.</title>
        <authorList>
            <consortium name="The Broad Institute Genomics Platform"/>
            <consortium name="The Broad Institute Genome Sequencing Center for Infectious Disease"/>
            <person name="Wu L."/>
            <person name="Ma J."/>
        </authorList>
    </citation>
    <scope>NUCLEOTIDE SEQUENCE [LARGE SCALE GENOMIC DNA]</scope>
    <source>
        <strain evidence="3">JCM 17525</strain>
    </source>
</reference>
<dbReference type="Pfam" id="PF19589">
    <property type="entry name" value="DUF6095"/>
    <property type="match status" value="1"/>
</dbReference>
<protein>
    <submittedName>
        <fullName evidence="2">DUF6095 family protein</fullName>
    </submittedName>
</protein>
<name>A0ABP7HGL6_9FLAO</name>
<dbReference type="RefSeq" id="WP_344730938.1">
    <property type="nucleotide sequence ID" value="NZ_BAABBI010000006.1"/>
</dbReference>
<dbReference type="EMBL" id="BAABBI010000006">
    <property type="protein sequence ID" value="GAA3791476.1"/>
    <property type="molecule type" value="Genomic_DNA"/>
</dbReference>